<keyword evidence="2" id="KW-0328">Glycosyltransferase</keyword>
<dbReference type="EMBL" id="JBHSNF010000003">
    <property type="protein sequence ID" value="MFC5527013.1"/>
    <property type="molecule type" value="Genomic_DNA"/>
</dbReference>
<dbReference type="InterPro" id="IPR006446">
    <property type="entry name" value="RhaTrfase"/>
</dbReference>
<evidence type="ECO:0000256" key="1">
    <source>
        <dbReference type="ARBA" id="ARBA00006739"/>
    </source>
</evidence>
<comment type="caution">
    <text evidence="5">The sequence shown here is derived from an EMBL/GenBank/DDBJ whole genome shotgun (WGS) entry which is preliminary data.</text>
</comment>
<evidence type="ECO:0000313" key="5">
    <source>
        <dbReference type="EMBL" id="MFC5527013.1"/>
    </source>
</evidence>
<reference evidence="6" key="1">
    <citation type="journal article" date="2019" name="Int. J. Syst. Evol. Microbiol.">
        <title>The Global Catalogue of Microorganisms (GCM) 10K type strain sequencing project: providing services to taxonomists for standard genome sequencing and annotation.</title>
        <authorList>
            <consortium name="The Broad Institute Genomics Platform"/>
            <consortium name="The Broad Institute Genome Sequencing Center for Infectious Disease"/>
            <person name="Wu L."/>
            <person name="Ma J."/>
        </authorList>
    </citation>
    <scope>NUCLEOTIDE SEQUENCE [LARGE SCALE GENOMIC DNA]</scope>
    <source>
        <strain evidence="6">CGMCC 1.16619</strain>
    </source>
</reference>
<dbReference type="RefSeq" id="WP_377321260.1">
    <property type="nucleotide sequence ID" value="NZ_JBHSNF010000003.1"/>
</dbReference>
<feature type="domain" description="Glycosyltransferase 2-like" evidence="4">
    <location>
        <begin position="12"/>
        <end position="164"/>
    </location>
</feature>
<organism evidence="5 6">
    <name type="scientific">Rhodanobacter ginsengisoli</name>
    <dbReference type="NCBI Taxonomy" id="418646"/>
    <lineage>
        <taxon>Bacteria</taxon>
        <taxon>Pseudomonadati</taxon>
        <taxon>Pseudomonadota</taxon>
        <taxon>Gammaproteobacteria</taxon>
        <taxon>Lysobacterales</taxon>
        <taxon>Rhodanobacteraceae</taxon>
        <taxon>Rhodanobacter</taxon>
    </lineage>
</organism>
<evidence type="ECO:0000259" key="4">
    <source>
        <dbReference type="Pfam" id="PF00535"/>
    </source>
</evidence>
<sequence length="315" mass="34276">MTDHSVATVCAVIVSYHPEPAALSALVDALAAQVGAVVLVDNASSGDWQMRLGEAISGRGGAVLCQPCNRGLAGAQNIGIDWARAHGYRHVLLLDQDSMPGDGMVAALLAALQTLSASSRVAAVGPRFHDTREERHAPFVRLGFPLNRKLWCQSAGQTIACDFLISSGALMPIAVLDRVGPMDEGLFIDNVDLEWGFRARAQGYTLHGVCAATMHHCLGDARQALPLGLGQIVVHGPARLYYMMRNRIRLYRLSHTPRVWIAQDLPRVLVKLLLFGVLIGPRRRNLRCMFHGLWDGVRGRQGEAPAWLRETARSG</sequence>
<dbReference type="InterPro" id="IPR029044">
    <property type="entry name" value="Nucleotide-diphossugar_trans"/>
</dbReference>
<dbReference type="PANTHER" id="PTHR43179:SF12">
    <property type="entry name" value="GALACTOFURANOSYLTRANSFERASE GLFT2"/>
    <property type="match status" value="1"/>
</dbReference>
<evidence type="ECO:0000256" key="3">
    <source>
        <dbReference type="ARBA" id="ARBA00022679"/>
    </source>
</evidence>
<dbReference type="CDD" id="cd02526">
    <property type="entry name" value="GT2_RfbF_like"/>
    <property type="match status" value="1"/>
</dbReference>
<protein>
    <submittedName>
        <fullName evidence="5">Glycosyltransferase family 2 protein</fullName>
    </submittedName>
</protein>
<dbReference type="Proteomes" id="UP001596114">
    <property type="component" value="Unassembled WGS sequence"/>
</dbReference>
<dbReference type="PANTHER" id="PTHR43179">
    <property type="entry name" value="RHAMNOSYLTRANSFERASE WBBL"/>
    <property type="match status" value="1"/>
</dbReference>
<proteinExistence type="inferred from homology"/>
<dbReference type="Gene3D" id="3.90.550.10">
    <property type="entry name" value="Spore Coat Polysaccharide Biosynthesis Protein SpsA, Chain A"/>
    <property type="match status" value="1"/>
</dbReference>
<name>A0ABW0QQJ4_9GAMM</name>
<dbReference type="NCBIfam" id="TIGR01556">
    <property type="entry name" value="rhamnosyltran"/>
    <property type="match status" value="1"/>
</dbReference>
<gene>
    <name evidence="5" type="ORF">ACFPPA_14835</name>
</gene>
<evidence type="ECO:0000313" key="6">
    <source>
        <dbReference type="Proteomes" id="UP001596114"/>
    </source>
</evidence>
<comment type="similarity">
    <text evidence="1">Belongs to the glycosyltransferase 2 family.</text>
</comment>
<accession>A0ABW0QQJ4</accession>
<dbReference type="Pfam" id="PF00535">
    <property type="entry name" value="Glycos_transf_2"/>
    <property type="match status" value="1"/>
</dbReference>
<dbReference type="SUPFAM" id="SSF53448">
    <property type="entry name" value="Nucleotide-diphospho-sugar transferases"/>
    <property type="match status" value="1"/>
</dbReference>
<evidence type="ECO:0000256" key="2">
    <source>
        <dbReference type="ARBA" id="ARBA00022676"/>
    </source>
</evidence>
<keyword evidence="6" id="KW-1185">Reference proteome</keyword>
<dbReference type="InterPro" id="IPR001173">
    <property type="entry name" value="Glyco_trans_2-like"/>
</dbReference>
<keyword evidence="3" id="KW-0808">Transferase</keyword>